<reference evidence="1" key="1">
    <citation type="submission" date="2021-06" db="EMBL/GenBank/DDBJ databases">
        <authorList>
            <person name="Kallberg Y."/>
            <person name="Tangrot J."/>
            <person name="Rosling A."/>
        </authorList>
    </citation>
    <scope>NUCLEOTIDE SEQUENCE</scope>
    <source>
        <strain evidence="1">FL966</strain>
    </source>
</reference>
<dbReference type="SUPFAM" id="SSF89919">
    <property type="entry name" value="Ribosome-binding factor A, RbfA"/>
    <property type="match status" value="1"/>
</dbReference>
<dbReference type="Gene3D" id="3.30.300.20">
    <property type="match status" value="1"/>
</dbReference>
<dbReference type="InterPro" id="IPR023799">
    <property type="entry name" value="RbfA_dom_sf"/>
</dbReference>
<proteinExistence type="predicted"/>
<sequence>MRTCDKMTSCTRYVFRSLNKKFLCNSTFVRQIKTPANFQSLPANDADEILETHYIPGRYLHFIKKNRRQLKKEAREASHVGSKPVLRISARSSEYLKNEEEGNYSGSDFSTISNHTQRNLAQRLNRAIIKCNDQVPHVYLTSTFMKVTNITISSDSRIARIWWKPEGQKGISKAAIEQHLRIHLAQYRTMLQRSMRVRKPPKILFCREDLQLGDINKILDKIEAETKMDVGFSTNQEKALDKN</sequence>
<dbReference type="EMBL" id="CAJVQA010000678">
    <property type="protein sequence ID" value="CAG8485955.1"/>
    <property type="molecule type" value="Genomic_DNA"/>
</dbReference>
<organism evidence="1 2">
    <name type="scientific">Cetraspora pellucida</name>
    <dbReference type="NCBI Taxonomy" id="1433469"/>
    <lineage>
        <taxon>Eukaryota</taxon>
        <taxon>Fungi</taxon>
        <taxon>Fungi incertae sedis</taxon>
        <taxon>Mucoromycota</taxon>
        <taxon>Glomeromycotina</taxon>
        <taxon>Glomeromycetes</taxon>
        <taxon>Diversisporales</taxon>
        <taxon>Gigasporaceae</taxon>
        <taxon>Cetraspora</taxon>
    </lineage>
</organism>
<dbReference type="OrthoDB" id="2375228at2759"/>
<dbReference type="Proteomes" id="UP000789759">
    <property type="component" value="Unassembled WGS sequence"/>
</dbReference>
<name>A0A9N8ZDC1_9GLOM</name>
<keyword evidence="2" id="KW-1185">Reference proteome</keyword>
<dbReference type="AlphaFoldDB" id="A0A9N8ZDC1"/>
<protein>
    <submittedName>
        <fullName evidence="1">16341_t:CDS:1</fullName>
    </submittedName>
</protein>
<dbReference type="InterPro" id="IPR015946">
    <property type="entry name" value="KH_dom-like_a/b"/>
</dbReference>
<accession>A0A9N8ZDC1</accession>
<comment type="caution">
    <text evidence="1">The sequence shown here is derived from an EMBL/GenBank/DDBJ whole genome shotgun (WGS) entry which is preliminary data.</text>
</comment>
<gene>
    <name evidence="1" type="ORF">CPELLU_LOCUS1746</name>
</gene>
<evidence type="ECO:0000313" key="2">
    <source>
        <dbReference type="Proteomes" id="UP000789759"/>
    </source>
</evidence>
<evidence type="ECO:0000313" key="1">
    <source>
        <dbReference type="EMBL" id="CAG8485955.1"/>
    </source>
</evidence>